<evidence type="ECO:0000256" key="7">
    <source>
        <dbReference type="HAMAP-Rule" id="MF_00444"/>
    </source>
</evidence>
<dbReference type="PROSITE" id="PS00382">
    <property type="entry name" value="CLP_PROTEASE_HIS"/>
    <property type="match status" value="1"/>
</dbReference>
<evidence type="ECO:0000256" key="1">
    <source>
        <dbReference type="ARBA" id="ARBA00007039"/>
    </source>
</evidence>
<evidence type="ECO:0000256" key="9">
    <source>
        <dbReference type="RuleBase" id="RU003567"/>
    </source>
</evidence>
<dbReference type="CDD" id="cd07017">
    <property type="entry name" value="S14_ClpP_2"/>
    <property type="match status" value="1"/>
</dbReference>
<dbReference type="Pfam" id="PF00574">
    <property type="entry name" value="CLP_protease"/>
    <property type="match status" value="1"/>
</dbReference>
<accession>A0A1F6CCA9</accession>
<dbReference type="EMBL" id="MFKF01000281">
    <property type="protein sequence ID" value="OGG46885.1"/>
    <property type="molecule type" value="Genomic_DNA"/>
</dbReference>
<proteinExistence type="inferred from homology"/>
<dbReference type="HAMAP" id="MF_00444">
    <property type="entry name" value="ClpP"/>
    <property type="match status" value="1"/>
</dbReference>
<evidence type="ECO:0000256" key="4">
    <source>
        <dbReference type="ARBA" id="ARBA00022801"/>
    </source>
</evidence>
<sequence>MADEIYLRAEEEEEEEDEDEEDEEDEEEEPKKRKRDRAFDGDLGRSLMKSRTVMLTDGIDAKLATRITAQLLMLDQQDPEKPIRMFINSPGGHADSGFAIFDMIRFVRAPVKAIVAGMAASAAALVLAAPKKENRFALPNSRILIHQPLVGGFGGVATDIKIAAEQMIKMKERINRIIAEATGQPLKKVEEDADRDFWLSSEEAIEYGLISKVVAHYDEIE</sequence>
<evidence type="ECO:0000313" key="11">
    <source>
        <dbReference type="EMBL" id="OGG46885.1"/>
    </source>
</evidence>
<dbReference type="GO" id="GO:0004252">
    <property type="term" value="F:serine-type endopeptidase activity"/>
    <property type="evidence" value="ECO:0007669"/>
    <property type="project" value="UniProtKB-UniRule"/>
</dbReference>
<dbReference type="InterPro" id="IPR033135">
    <property type="entry name" value="ClpP_His_AS"/>
</dbReference>
<dbReference type="PRINTS" id="PR00127">
    <property type="entry name" value="CLPPROTEASEP"/>
</dbReference>
<keyword evidence="4 7" id="KW-0378">Hydrolase</keyword>
<comment type="similarity">
    <text evidence="1 7 9">Belongs to the peptidase S14 family.</text>
</comment>
<dbReference type="InterPro" id="IPR029045">
    <property type="entry name" value="ClpP/crotonase-like_dom_sf"/>
</dbReference>
<dbReference type="PANTHER" id="PTHR10381">
    <property type="entry name" value="ATP-DEPENDENT CLP PROTEASE PROTEOLYTIC SUBUNIT"/>
    <property type="match status" value="1"/>
</dbReference>
<evidence type="ECO:0000256" key="2">
    <source>
        <dbReference type="ARBA" id="ARBA00022490"/>
    </source>
</evidence>
<evidence type="ECO:0000256" key="5">
    <source>
        <dbReference type="ARBA" id="ARBA00022825"/>
    </source>
</evidence>
<reference evidence="11 12" key="1">
    <citation type="journal article" date="2016" name="Nat. Commun.">
        <title>Thousands of microbial genomes shed light on interconnected biogeochemical processes in an aquifer system.</title>
        <authorList>
            <person name="Anantharaman K."/>
            <person name="Brown C.T."/>
            <person name="Hug L.A."/>
            <person name="Sharon I."/>
            <person name="Castelle C.J."/>
            <person name="Probst A.J."/>
            <person name="Thomas B.C."/>
            <person name="Singh A."/>
            <person name="Wilkins M.J."/>
            <person name="Karaoz U."/>
            <person name="Brodie E.L."/>
            <person name="Williams K.H."/>
            <person name="Hubbard S.S."/>
            <person name="Banfield J.F."/>
        </authorList>
    </citation>
    <scope>NUCLEOTIDE SEQUENCE [LARGE SCALE GENOMIC DNA]</scope>
    <source>
        <strain evidence="12">RIFCSPLOWO2_12_FULL_64_10</strain>
    </source>
</reference>
<keyword evidence="5 7" id="KW-0720">Serine protease</keyword>
<feature type="active site" description="Nucleophile" evidence="7">
    <location>
        <position position="121"/>
    </location>
</feature>
<keyword evidence="2 7" id="KW-0963">Cytoplasm</keyword>
<dbReference type="GO" id="GO:0005737">
    <property type="term" value="C:cytoplasm"/>
    <property type="evidence" value="ECO:0007669"/>
    <property type="project" value="UniProtKB-SubCell"/>
</dbReference>
<gene>
    <name evidence="7" type="primary">clpP</name>
    <name evidence="11" type="ORF">A3F84_28405</name>
</gene>
<feature type="active site" evidence="7 8">
    <location>
        <position position="146"/>
    </location>
</feature>
<dbReference type="GO" id="GO:0004176">
    <property type="term" value="F:ATP-dependent peptidase activity"/>
    <property type="evidence" value="ECO:0007669"/>
    <property type="project" value="InterPro"/>
</dbReference>
<evidence type="ECO:0000256" key="8">
    <source>
        <dbReference type="PROSITE-ProRule" id="PRU10086"/>
    </source>
</evidence>
<dbReference type="PANTHER" id="PTHR10381:SF70">
    <property type="entry name" value="ATP-DEPENDENT CLP PROTEASE PROTEOLYTIC SUBUNIT"/>
    <property type="match status" value="1"/>
</dbReference>
<dbReference type="SUPFAM" id="SSF52096">
    <property type="entry name" value="ClpP/crotonase"/>
    <property type="match status" value="1"/>
</dbReference>
<dbReference type="GO" id="GO:0009368">
    <property type="term" value="C:endopeptidase Clp complex"/>
    <property type="evidence" value="ECO:0007669"/>
    <property type="project" value="TreeGrafter"/>
</dbReference>
<comment type="subunit">
    <text evidence="7">Fourteen ClpP subunits assemble into 2 heptameric rings which stack back to back to give a disk-like structure with a central cavity, resembling the structure of eukaryotic proteasomes.</text>
</comment>
<comment type="catalytic activity">
    <reaction evidence="6 7 8">
        <text>Hydrolysis of proteins to small peptides in the presence of ATP and magnesium. alpha-casein is the usual test substrate. In the absence of ATP, only oligopeptides shorter than five residues are hydrolyzed (such as succinyl-Leu-Tyr-|-NHMec, and Leu-Tyr-Leu-|-Tyr-Trp, in which cleavage of the -Tyr-|-Leu- and -Tyr-|-Trp bonds also occurs).</text>
        <dbReference type="EC" id="3.4.21.92"/>
    </reaction>
</comment>
<evidence type="ECO:0000256" key="3">
    <source>
        <dbReference type="ARBA" id="ARBA00022670"/>
    </source>
</evidence>
<dbReference type="InterPro" id="IPR023562">
    <property type="entry name" value="ClpP/TepA"/>
</dbReference>
<comment type="subcellular location">
    <subcellularLocation>
        <location evidence="7">Cytoplasm</location>
    </subcellularLocation>
</comment>
<name>A0A1F6CCA9_HANXR</name>
<dbReference type="NCBIfam" id="NF009205">
    <property type="entry name" value="PRK12553.1"/>
    <property type="match status" value="1"/>
</dbReference>
<evidence type="ECO:0000313" key="12">
    <source>
        <dbReference type="Proteomes" id="UP000178606"/>
    </source>
</evidence>
<evidence type="ECO:0000256" key="6">
    <source>
        <dbReference type="ARBA" id="ARBA00034021"/>
    </source>
</evidence>
<feature type="region of interest" description="Disordered" evidence="10">
    <location>
        <begin position="1"/>
        <end position="37"/>
    </location>
</feature>
<dbReference type="EC" id="3.4.21.92" evidence="7"/>
<comment type="caution">
    <text evidence="11">The sequence shown here is derived from an EMBL/GenBank/DDBJ whole genome shotgun (WGS) entry which is preliminary data.</text>
</comment>
<keyword evidence="3 7" id="KW-0645">Protease</keyword>
<protein>
    <recommendedName>
        <fullName evidence="7 9">ATP-dependent Clp protease proteolytic subunit</fullName>
        <ecNumber evidence="7">3.4.21.92</ecNumber>
    </recommendedName>
    <alternativeName>
        <fullName evidence="7">Endopeptidase Clp</fullName>
    </alternativeName>
</protein>
<dbReference type="GO" id="GO:0051117">
    <property type="term" value="F:ATPase binding"/>
    <property type="evidence" value="ECO:0007669"/>
    <property type="project" value="TreeGrafter"/>
</dbReference>
<dbReference type="AlphaFoldDB" id="A0A1F6CCA9"/>
<evidence type="ECO:0000256" key="10">
    <source>
        <dbReference type="SAM" id="MobiDB-lite"/>
    </source>
</evidence>
<feature type="compositionally biased region" description="Acidic residues" evidence="10">
    <location>
        <begin position="10"/>
        <end position="28"/>
    </location>
</feature>
<dbReference type="Proteomes" id="UP000178606">
    <property type="component" value="Unassembled WGS sequence"/>
</dbReference>
<dbReference type="GO" id="GO:0006515">
    <property type="term" value="P:protein quality control for misfolded or incompletely synthesized proteins"/>
    <property type="evidence" value="ECO:0007669"/>
    <property type="project" value="TreeGrafter"/>
</dbReference>
<dbReference type="Gene3D" id="3.90.226.10">
    <property type="entry name" value="2-enoyl-CoA Hydratase, Chain A, domain 1"/>
    <property type="match status" value="1"/>
</dbReference>
<organism evidence="11 12">
    <name type="scientific">Handelsmanbacteria sp. (strain RIFCSPLOWO2_12_FULL_64_10)</name>
    <dbReference type="NCBI Taxonomy" id="1817868"/>
    <lineage>
        <taxon>Bacteria</taxon>
        <taxon>Candidatus Handelsmaniibacteriota</taxon>
    </lineage>
</organism>
<dbReference type="InterPro" id="IPR001907">
    <property type="entry name" value="ClpP"/>
</dbReference>
<comment type="function">
    <text evidence="7">Cleaves peptides in various proteins in a process that requires ATP hydrolysis. Has a chymotrypsin-like activity. Plays a major role in the degradation of misfolded proteins.</text>
</comment>